<dbReference type="EMBL" id="QGGO01000010">
    <property type="protein sequence ID" value="PWK26759.1"/>
    <property type="molecule type" value="Genomic_DNA"/>
</dbReference>
<gene>
    <name evidence="2" type="ORF">LV89_02268</name>
</gene>
<dbReference type="Pfam" id="PF11028">
    <property type="entry name" value="TMEM260-like"/>
    <property type="match status" value="1"/>
</dbReference>
<dbReference type="RefSeq" id="WP_109743002.1">
    <property type="nucleotide sequence ID" value="NZ_QGGO01000010.1"/>
</dbReference>
<reference evidence="2 3" key="1">
    <citation type="submission" date="2018-05" db="EMBL/GenBank/DDBJ databases">
        <title>Genomic Encyclopedia of Archaeal and Bacterial Type Strains, Phase II (KMG-II): from individual species to whole genera.</title>
        <authorList>
            <person name="Goeker M."/>
        </authorList>
    </citation>
    <scope>NUCLEOTIDE SEQUENCE [LARGE SCALE GENOMIC DNA]</scope>
    <source>
        <strain evidence="2 3">DSM 22214</strain>
    </source>
</reference>
<feature type="transmembrane region" description="Helical" evidence="1">
    <location>
        <begin position="147"/>
        <end position="165"/>
    </location>
</feature>
<feature type="transmembrane region" description="Helical" evidence="1">
    <location>
        <begin position="557"/>
        <end position="580"/>
    </location>
</feature>
<organism evidence="2 3">
    <name type="scientific">Arcicella aurantiaca</name>
    <dbReference type="NCBI Taxonomy" id="591202"/>
    <lineage>
        <taxon>Bacteria</taxon>
        <taxon>Pseudomonadati</taxon>
        <taxon>Bacteroidota</taxon>
        <taxon>Cytophagia</taxon>
        <taxon>Cytophagales</taxon>
        <taxon>Flectobacillaceae</taxon>
        <taxon>Arcicella</taxon>
    </lineage>
</organism>
<keyword evidence="1" id="KW-1133">Transmembrane helix</keyword>
<evidence type="ECO:0000313" key="2">
    <source>
        <dbReference type="EMBL" id="PWK26759.1"/>
    </source>
</evidence>
<feature type="transmembrane region" description="Helical" evidence="1">
    <location>
        <begin position="258"/>
        <end position="278"/>
    </location>
</feature>
<feature type="transmembrane region" description="Helical" evidence="1">
    <location>
        <begin position="530"/>
        <end position="551"/>
    </location>
</feature>
<feature type="transmembrane region" description="Helical" evidence="1">
    <location>
        <begin position="119"/>
        <end position="141"/>
    </location>
</feature>
<feature type="transmembrane region" description="Helical" evidence="1">
    <location>
        <begin position="220"/>
        <end position="246"/>
    </location>
</feature>
<sequence>MNNFKRINDLTGWVVFAISLFVFTATVEQTASFWDCGEFIACAYKLQVPHPPGAPLFLLLGRMFSLLAGSDVTKVAYWVNMMSVLSSAFTILFMHWTIVMLGRKIYNKPFAELSKGQSLTLLGAGVIGSLAYAFSDTFWFSAVEAEVYAMSSFFTALVVWAAFKWELIEDEAAANRWLILIAYIVGLSIGVHLLNLVTVPALALMYYFKKNPVPTYKGGFIALFAGLVILGIINSLIIPGIPSIAFQFELIFTNGLGLPYGVGVAVFLILFVGAIVWGVRYSIQKQKVNLNIALLSLVFVLIGYLSYNLALVRSTYNTPINENDPSNILNYVKYLKREQYGERSLLYGPIYTGTVESVEQGAPVYKMKDGKYEVYDHKQKLVYSKDGQMLLPRVYSSSPQHIQLYEEMLGLAAGEKPSFGDNLRFMFTHQMGHMYMRYLLWNFVGRESDIQDAGVIDYTRKGELPELLAANKARNNYYYLPLLLGLLGFILLVRKSEQDFLTTTLMFLLTGLALVVFLNSPPTEPRERDYIYVGSFYFFGIWIGLGVIQIAEFLGKFLTNSVVAGTVATVATAIVPVILIQQNYDDHDRSNRFHQVDFAKNLLNSCAKNAILFTGGDNDTFPLWYVQEVEGFRTDVRVCNLSLLGTDWYIDQMKRKTYESQGLPLSLPKDLLREGLNEQIMYYENPNVKNGINLQEYLKLVRDGNEAIKVPLQDGSMINTLPTENLFLPINVEEIKKSGLISKDLEPFLTDQMAWSAGKGGIMKPELAQLDMIAQNAATGWKRPIYFATTLPSASYLNLKEYMQLEGYAYRLLPVKIPGAKDGFVNSSLMYDNLTKKMFWRDLDNPKTYYHSDFYLQVPIVTARLSFLRLVDQLVREGNMAKAKAALDYCNKVMPDNVIPYDQLSANFVALYLAAGDKKTALKVADTIMNRNNKALDYYLNDRRSSDSREIQTALYEMNIIVDGLKNAKAPEAVKYDAMMQKQLARANS</sequence>
<dbReference type="InterPro" id="IPR021280">
    <property type="entry name" value="TMEM260-like"/>
</dbReference>
<feature type="transmembrane region" description="Helical" evidence="1">
    <location>
        <begin position="177"/>
        <end position="208"/>
    </location>
</feature>
<evidence type="ECO:0000313" key="3">
    <source>
        <dbReference type="Proteomes" id="UP000245489"/>
    </source>
</evidence>
<name>A0A316E9V3_9BACT</name>
<keyword evidence="1" id="KW-0812">Transmembrane</keyword>
<feature type="transmembrane region" description="Helical" evidence="1">
    <location>
        <begin position="500"/>
        <end position="518"/>
    </location>
</feature>
<keyword evidence="3" id="KW-1185">Reference proteome</keyword>
<feature type="transmembrane region" description="Helical" evidence="1">
    <location>
        <begin position="75"/>
        <end position="98"/>
    </location>
</feature>
<feature type="transmembrane region" description="Helical" evidence="1">
    <location>
        <begin position="7"/>
        <end position="25"/>
    </location>
</feature>
<proteinExistence type="predicted"/>
<dbReference type="OrthoDB" id="9807602at2"/>
<evidence type="ECO:0000256" key="1">
    <source>
        <dbReference type="SAM" id="Phobius"/>
    </source>
</evidence>
<feature type="transmembrane region" description="Helical" evidence="1">
    <location>
        <begin position="290"/>
        <end position="310"/>
    </location>
</feature>
<dbReference type="PANTHER" id="PTHR16214:SF3">
    <property type="entry name" value="TRANSMEMBRANE PROTEIN 260"/>
    <property type="match status" value="1"/>
</dbReference>
<protein>
    <submittedName>
        <fullName evidence="2">Uncharacterized protein DUF2723</fullName>
    </submittedName>
</protein>
<dbReference type="Proteomes" id="UP000245489">
    <property type="component" value="Unassembled WGS sequence"/>
</dbReference>
<accession>A0A316E9V3</accession>
<comment type="caution">
    <text evidence="2">The sequence shown here is derived from an EMBL/GenBank/DDBJ whole genome shotgun (WGS) entry which is preliminary data.</text>
</comment>
<keyword evidence="1" id="KW-0472">Membrane</keyword>
<dbReference type="PANTHER" id="PTHR16214">
    <property type="entry name" value="TRANSMEMBRANE PROTEIN 260"/>
    <property type="match status" value="1"/>
</dbReference>
<feature type="transmembrane region" description="Helical" evidence="1">
    <location>
        <begin position="477"/>
        <end position="494"/>
    </location>
</feature>
<dbReference type="AlphaFoldDB" id="A0A316E9V3"/>
<dbReference type="InterPro" id="IPR052724">
    <property type="entry name" value="GT117_domain-containing"/>
</dbReference>